<name>A0A9J6GJM1_HAELO</name>
<dbReference type="OrthoDB" id="6756891at2759"/>
<feature type="domain" description="PiggyBac transposable element-derived protein" evidence="1">
    <location>
        <begin position="34"/>
        <end position="114"/>
    </location>
</feature>
<protein>
    <recommendedName>
        <fullName evidence="1">PiggyBac transposable element-derived protein domain-containing protein</fullName>
    </recommendedName>
</protein>
<dbReference type="EMBL" id="JABSTR010000007">
    <property type="protein sequence ID" value="KAH9374839.1"/>
    <property type="molecule type" value="Genomic_DNA"/>
</dbReference>
<dbReference type="VEuPathDB" id="VectorBase:HLOH_048212"/>
<dbReference type="AlphaFoldDB" id="A0A9J6GJM1"/>
<dbReference type="Proteomes" id="UP000821853">
    <property type="component" value="Chromosome 5"/>
</dbReference>
<comment type="caution">
    <text evidence="2">The sequence shown here is derived from an EMBL/GenBank/DDBJ whole genome shotgun (WGS) entry which is preliminary data.</text>
</comment>
<evidence type="ECO:0000259" key="1">
    <source>
        <dbReference type="Pfam" id="PF13843"/>
    </source>
</evidence>
<proteinExistence type="predicted"/>
<reference evidence="2 3" key="1">
    <citation type="journal article" date="2020" name="Cell">
        <title>Large-Scale Comparative Analyses of Tick Genomes Elucidate Their Genetic Diversity and Vector Capacities.</title>
        <authorList>
            <consortium name="Tick Genome and Microbiome Consortium (TIGMIC)"/>
            <person name="Jia N."/>
            <person name="Wang J."/>
            <person name="Shi W."/>
            <person name="Du L."/>
            <person name="Sun Y."/>
            <person name="Zhan W."/>
            <person name="Jiang J.F."/>
            <person name="Wang Q."/>
            <person name="Zhang B."/>
            <person name="Ji P."/>
            <person name="Bell-Sakyi L."/>
            <person name="Cui X.M."/>
            <person name="Yuan T.T."/>
            <person name="Jiang B.G."/>
            <person name="Yang W.F."/>
            <person name="Lam T.T."/>
            <person name="Chang Q.C."/>
            <person name="Ding S.J."/>
            <person name="Wang X.J."/>
            <person name="Zhu J.G."/>
            <person name="Ruan X.D."/>
            <person name="Zhao L."/>
            <person name="Wei J.T."/>
            <person name="Ye R.Z."/>
            <person name="Que T.C."/>
            <person name="Du C.H."/>
            <person name="Zhou Y.H."/>
            <person name="Cheng J.X."/>
            <person name="Dai P.F."/>
            <person name="Guo W.B."/>
            <person name="Han X.H."/>
            <person name="Huang E.J."/>
            <person name="Li L.F."/>
            <person name="Wei W."/>
            <person name="Gao Y.C."/>
            <person name="Liu J.Z."/>
            <person name="Shao H.Z."/>
            <person name="Wang X."/>
            <person name="Wang C.C."/>
            <person name="Yang T.C."/>
            <person name="Huo Q.B."/>
            <person name="Li W."/>
            <person name="Chen H.Y."/>
            <person name="Chen S.E."/>
            <person name="Zhou L.G."/>
            <person name="Ni X.B."/>
            <person name="Tian J.H."/>
            <person name="Sheng Y."/>
            <person name="Liu T."/>
            <person name="Pan Y.S."/>
            <person name="Xia L.Y."/>
            <person name="Li J."/>
            <person name="Zhao F."/>
            <person name="Cao W.C."/>
        </authorList>
    </citation>
    <scope>NUCLEOTIDE SEQUENCE [LARGE SCALE GENOMIC DNA]</scope>
    <source>
        <strain evidence="2">HaeL-2018</strain>
    </source>
</reference>
<evidence type="ECO:0000313" key="2">
    <source>
        <dbReference type="EMBL" id="KAH9374839.1"/>
    </source>
</evidence>
<evidence type="ECO:0000313" key="3">
    <source>
        <dbReference type="Proteomes" id="UP000821853"/>
    </source>
</evidence>
<accession>A0A9J6GJM1</accession>
<keyword evidence="3" id="KW-1185">Reference proteome</keyword>
<sequence>MANNLLVFRVTKTCRHRTPISVVTFQKPCLLNCQKTNRYSVLQEGKSVNTDEQQIRKLIVLPLAMGFMRYPRLWLYGKPERNKTLVASTELSRNRFEKLKNNLHIVDGTQPDSDDRL</sequence>
<organism evidence="2 3">
    <name type="scientific">Haemaphysalis longicornis</name>
    <name type="common">Bush tick</name>
    <dbReference type="NCBI Taxonomy" id="44386"/>
    <lineage>
        <taxon>Eukaryota</taxon>
        <taxon>Metazoa</taxon>
        <taxon>Ecdysozoa</taxon>
        <taxon>Arthropoda</taxon>
        <taxon>Chelicerata</taxon>
        <taxon>Arachnida</taxon>
        <taxon>Acari</taxon>
        <taxon>Parasitiformes</taxon>
        <taxon>Ixodida</taxon>
        <taxon>Ixodoidea</taxon>
        <taxon>Ixodidae</taxon>
        <taxon>Haemaphysalinae</taxon>
        <taxon>Haemaphysalis</taxon>
    </lineage>
</organism>
<gene>
    <name evidence="2" type="ORF">HPB48_011140</name>
</gene>
<dbReference type="InterPro" id="IPR029526">
    <property type="entry name" value="PGBD"/>
</dbReference>
<dbReference type="Pfam" id="PF13843">
    <property type="entry name" value="DDE_Tnp_1_7"/>
    <property type="match status" value="1"/>
</dbReference>